<proteinExistence type="predicted"/>
<organism evidence="1 2">
    <name type="scientific">Trifolium pratense</name>
    <name type="common">Red clover</name>
    <dbReference type="NCBI Taxonomy" id="57577"/>
    <lineage>
        <taxon>Eukaryota</taxon>
        <taxon>Viridiplantae</taxon>
        <taxon>Streptophyta</taxon>
        <taxon>Embryophyta</taxon>
        <taxon>Tracheophyta</taxon>
        <taxon>Spermatophyta</taxon>
        <taxon>Magnoliopsida</taxon>
        <taxon>eudicotyledons</taxon>
        <taxon>Gunneridae</taxon>
        <taxon>Pentapetalae</taxon>
        <taxon>rosids</taxon>
        <taxon>fabids</taxon>
        <taxon>Fabales</taxon>
        <taxon>Fabaceae</taxon>
        <taxon>Papilionoideae</taxon>
        <taxon>50 kb inversion clade</taxon>
        <taxon>NPAAA clade</taxon>
        <taxon>Hologalegina</taxon>
        <taxon>IRL clade</taxon>
        <taxon>Trifolieae</taxon>
        <taxon>Trifolium</taxon>
    </lineage>
</organism>
<evidence type="ECO:0000313" key="1">
    <source>
        <dbReference type="EMBL" id="CAJ2632444.1"/>
    </source>
</evidence>
<evidence type="ECO:0000313" key="2">
    <source>
        <dbReference type="Proteomes" id="UP001177021"/>
    </source>
</evidence>
<reference evidence="1" key="1">
    <citation type="submission" date="2023-10" db="EMBL/GenBank/DDBJ databases">
        <authorList>
            <person name="Rodriguez Cubillos JULIANA M."/>
            <person name="De Vega J."/>
        </authorList>
    </citation>
    <scope>NUCLEOTIDE SEQUENCE</scope>
</reference>
<sequence>MVPDNAVDNEGDIVHYAMLADTEPLDVKSALKSKVWLEAMIDELKSIEKNKTWDLCKLPSDKRAIDVKWVYKVKQNPEGQVIKYKARLVAKGFLQKQGLDYDEVFSPVARHETIRLVIALACSRRWPLFHLDVKSAFLNGPLEEDVYVKQPPGFELKSKEDKVLKLNKALYGLKQAPRAWNKRIDQFFVVQGFVKCSVEYGVYVKHSDNKHMLIICLYVDDLLVTGSSLAEIEDFKSQMKSEFEMTDLGKLTYFLGMELLYTAKGVILHQAKYATEILRKFEMLDCNSSVTPADTRLKLEVDENSDTVDSTIFRQLIGSLRYLCQTRPDISYAVGYVSRFMSKPLKPHLLAAKRILRYINGTIHYGVLFPYSKDSVKFELNGFSDADWCGDKVDRRSTSGYLFKFQNAPISWCSKKQSVIALSSCEAEYVAGSLAACQANWLQSLLNEMKIIDNITVMLKIDNKSAINLAKNHVSYGKSKHIETIFHFLRDQVNKGKLSLEYCSTNNQQADIMTKTVKRDQFLKFRREIGIVCFDSLS</sequence>
<keyword evidence="2" id="KW-1185">Reference proteome</keyword>
<dbReference type="Proteomes" id="UP001177021">
    <property type="component" value="Unassembled WGS sequence"/>
</dbReference>
<dbReference type="EMBL" id="CASHSV030000001">
    <property type="protein sequence ID" value="CAJ2632444.1"/>
    <property type="molecule type" value="Genomic_DNA"/>
</dbReference>
<accession>A0ACB0IJC0</accession>
<comment type="caution">
    <text evidence="1">The sequence shown here is derived from an EMBL/GenBank/DDBJ whole genome shotgun (WGS) entry which is preliminary data.</text>
</comment>
<gene>
    <name evidence="1" type="ORF">MILVUS5_LOCUS3750</name>
</gene>
<protein>
    <submittedName>
        <fullName evidence="1">Uncharacterized protein</fullName>
    </submittedName>
</protein>
<name>A0ACB0IJC0_TRIPR</name>